<name>A0B600_METTP</name>
<dbReference type="HOGENOM" id="CLU_1040549_0_0_2"/>
<dbReference type="Proteomes" id="UP000000674">
    <property type="component" value="Chromosome"/>
</dbReference>
<dbReference type="KEGG" id="mtp:Mthe_0330"/>
<dbReference type="RefSeq" id="WP_011695523.1">
    <property type="nucleotide sequence ID" value="NC_008553.1"/>
</dbReference>
<keyword evidence="2" id="KW-1185">Reference proteome</keyword>
<dbReference type="GeneID" id="4461959"/>
<organism evidence="1 2">
    <name type="scientific">Methanothrix thermoacetophila (strain DSM 6194 / JCM 14653 / NBRC 101360 / PT)</name>
    <name type="common">Methanosaeta thermophila</name>
    <dbReference type="NCBI Taxonomy" id="349307"/>
    <lineage>
        <taxon>Archaea</taxon>
        <taxon>Methanobacteriati</taxon>
        <taxon>Methanobacteriota</taxon>
        <taxon>Stenosarchaea group</taxon>
        <taxon>Methanomicrobia</taxon>
        <taxon>Methanotrichales</taxon>
        <taxon>Methanotrichaceae</taxon>
        <taxon>Methanothrix</taxon>
    </lineage>
</organism>
<dbReference type="OrthoDB" id="383140at2157"/>
<dbReference type="STRING" id="349307.Mthe_0330"/>
<sequence>MNQKEFAKAFAIFVGAVMVLSAFAGFVLRSGDVETPSSPESVETAPLSAFGVRGNLVDMSFSSMQDLLEMCPENTTFAYWIDLEASQNITDAAASVIPEIYPPAAGLMYRDKMYPTEIRRGASVFFNGTWAEFHWIMPFTYNYQGLVIPYNDFMIVPATGDLGRVFGRPTLFGPEGALKQILDVILGGFPTDRLTLAYDEIADLQIAGVGGIENAPLGGEYEEFYAGITQRENDVYVRCRFLSPAGNTLTRIQAFASKYNMSISRDGSILRLDGTIAPEEIRGVIADLLAP</sequence>
<evidence type="ECO:0000313" key="1">
    <source>
        <dbReference type="EMBL" id="ABK14124.1"/>
    </source>
</evidence>
<dbReference type="EMBL" id="CP000477">
    <property type="protein sequence ID" value="ABK14124.1"/>
    <property type="molecule type" value="Genomic_DNA"/>
</dbReference>
<reference evidence="1 2" key="1">
    <citation type="submission" date="2006-10" db="EMBL/GenBank/DDBJ databases">
        <title>Complete sequence of Methanosaeta thermophila PT.</title>
        <authorList>
            <consortium name="US DOE Joint Genome Institute"/>
            <person name="Copeland A."/>
            <person name="Lucas S."/>
            <person name="Lapidus A."/>
            <person name="Barry K."/>
            <person name="Detter J.C."/>
            <person name="Glavina del Rio T."/>
            <person name="Hammon N."/>
            <person name="Israni S."/>
            <person name="Pitluck S."/>
            <person name="Chain P."/>
            <person name="Malfatti S."/>
            <person name="Shin M."/>
            <person name="Vergez L."/>
            <person name="Schmutz J."/>
            <person name="Larimer F."/>
            <person name="Land M."/>
            <person name="Hauser L."/>
            <person name="Kyrpides N."/>
            <person name="Kim E."/>
            <person name="Smith K.S."/>
            <person name="Ingram-Smith C."/>
            <person name="Richardson P."/>
        </authorList>
    </citation>
    <scope>NUCLEOTIDE SEQUENCE [LARGE SCALE GENOMIC DNA]</scope>
    <source>
        <strain evidence="2">DSM 6194 / JCM 14653 / NBRC 101360 / PT</strain>
    </source>
</reference>
<proteinExistence type="predicted"/>
<protein>
    <submittedName>
        <fullName evidence="1">Uncharacterized protein</fullName>
    </submittedName>
</protein>
<dbReference type="AlphaFoldDB" id="A0B600"/>
<accession>A0B600</accession>
<evidence type="ECO:0000313" key="2">
    <source>
        <dbReference type="Proteomes" id="UP000000674"/>
    </source>
</evidence>
<gene>
    <name evidence="1" type="ordered locus">Mthe_0330</name>
</gene>